<evidence type="ECO:0000256" key="3">
    <source>
        <dbReference type="ARBA" id="ARBA00022679"/>
    </source>
</evidence>
<keyword evidence="9" id="KW-1185">Reference proteome</keyword>
<dbReference type="AlphaFoldDB" id="A0AAW0FLD2"/>
<dbReference type="GO" id="GO:0006351">
    <property type="term" value="P:DNA-templated transcription"/>
    <property type="evidence" value="ECO:0007669"/>
    <property type="project" value="InterPro"/>
</dbReference>
<dbReference type="InterPro" id="IPR007083">
    <property type="entry name" value="RNA_pol_Rpb1_4"/>
</dbReference>
<keyword evidence="3" id="KW-0808">Transferase</keyword>
<keyword evidence="4" id="KW-0548">Nucleotidyltransferase</keyword>
<evidence type="ECO:0000256" key="2">
    <source>
        <dbReference type="ARBA" id="ARBA00022478"/>
    </source>
</evidence>
<accession>A0AAW0FLD2</accession>
<gene>
    <name evidence="8" type="ORF">QCA50_016609</name>
</gene>
<dbReference type="GO" id="GO:0003677">
    <property type="term" value="F:DNA binding"/>
    <property type="evidence" value="ECO:0007669"/>
    <property type="project" value="InterPro"/>
</dbReference>
<dbReference type="Gene3D" id="1.10.274.100">
    <property type="entry name" value="RNA polymerase Rpb1, domain 3"/>
    <property type="match status" value="1"/>
</dbReference>
<proteinExistence type="predicted"/>
<dbReference type="Pfam" id="PF04983">
    <property type="entry name" value="RNA_pol_Rpb1_3"/>
    <property type="match status" value="1"/>
</dbReference>
<keyword evidence="2" id="KW-0240">DNA-directed RNA polymerase</keyword>
<sequence>MCIPRGITIYRPSSSKSVNPVFNDGILIENGEIIYGIVEKKTVSAAQGGLVHIVFREKGPENMCIFFIGFQQVVNYWPFHNGFSIGIGDTITDKKTMEHITSQIAQRKSNVVQIVDDAAHDRLKAQPGMTIRESLESKVERELNLTRDQNGQYAQKNLKEDNDVKQMVVTGSKGSSIRISQMFVCVGQQIVEKKCIPMGFRQHTLPRFTKDDFSPESHRFVKNSYLRGLIP</sequence>
<dbReference type="InterPro" id="IPR045867">
    <property type="entry name" value="DNA-dir_RpoC_beta_prime"/>
</dbReference>
<dbReference type="InterPro" id="IPR042102">
    <property type="entry name" value="RNA_pol_Rpb1_3_sf"/>
</dbReference>
<dbReference type="InterPro" id="IPR007066">
    <property type="entry name" value="RNA_pol_Rpb1_3"/>
</dbReference>
<feature type="domain" description="RNA polymerase Rpb1" evidence="7">
    <location>
        <begin position="117"/>
        <end position="221"/>
    </location>
</feature>
<organism evidence="8 9">
    <name type="scientific">Cerrena zonata</name>
    <dbReference type="NCBI Taxonomy" id="2478898"/>
    <lineage>
        <taxon>Eukaryota</taxon>
        <taxon>Fungi</taxon>
        <taxon>Dikarya</taxon>
        <taxon>Basidiomycota</taxon>
        <taxon>Agaricomycotina</taxon>
        <taxon>Agaricomycetes</taxon>
        <taxon>Polyporales</taxon>
        <taxon>Cerrenaceae</taxon>
        <taxon>Cerrena</taxon>
    </lineage>
</organism>
<dbReference type="Gene3D" id="1.10.132.30">
    <property type="match status" value="1"/>
</dbReference>
<comment type="caution">
    <text evidence="8">The sequence shown here is derived from an EMBL/GenBank/DDBJ whole genome shotgun (WGS) entry which is preliminary data.</text>
</comment>
<keyword evidence="5" id="KW-0804">Transcription</keyword>
<protein>
    <recommendedName>
        <fullName evidence="1">DNA-directed RNA polymerase</fullName>
        <ecNumber evidence="1">2.7.7.6</ecNumber>
    </recommendedName>
</protein>
<dbReference type="Pfam" id="PF05000">
    <property type="entry name" value="RNA_pol_Rpb1_4"/>
    <property type="match status" value="1"/>
</dbReference>
<evidence type="ECO:0000256" key="4">
    <source>
        <dbReference type="ARBA" id="ARBA00022695"/>
    </source>
</evidence>
<dbReference type="PANTHER" id="PTHR19376:SF37">
    <property type="entry name" value="DNA-DIRECTED RNA POLYMERASE II SUBUNIT RPB1"/>
    <property type="match status" value="1"/>
</dbReference>
<reference evidence="8 9" key="1">
    <citation type="submission" date="2022-09" db="EMBL/GenBank/DDBJ databases">
        <authorList>
            <person name="Palmer J.M."/>
        </authorList>
    </citation>
    <scope>NUCLEOTIDE SEQUENCE [LARGE SCALE GENOMIC DNA]</scope>
    <source>
        <strain evidence="8 9">DSM 7382</strain>
    </source>
</reference>
<evidence type="ECO:0000259" key="7">
    <source>
        <dbReference type="Pfam" id="PF05000"/>
    </source>
</evidence>
<evidence type="ECO:0000256" key="5">
    <source>
        <dbReference type="ARBA" id="ARBA00023163"/>
    </source>
</evidence>
<name>A0AAW0FLD2_9APHY</name>
<evidence type="ECO:0000313" key="9">
    <source>
        <dbReference type="Proteomes" id="UP001385951"/>
    </source>
</evidence>
<dbReference type="Proteomes" id="UP001385951">
    <property type="component" value="Unassembled WGS sequence"/>
</dbReference>
<feature type="domain" description="RNA polymerase Rpb1" evidence="6">
    <location>
        <begin position="21"/>
        <end position="90"/>
    </location>
</feature>
<dbReference type="SUPFAM" id="SSF64484">
    <property type="entry name" value="beta and beta-prime subunits of DNA dependent RNA-polymerase"/>
    <property type="match status" value="1"/>
</dbReference>
<dbReference type="EC" id="2.7.7.6" evidence="1"/>
<evidence type="ECO:0000256" key="1">
    <source>
        <dbReference type="ARBA" id="ARBA00012418"/>
    </source>
</evidence>
<dbReference type="InterPro" id="IPR038120">
    <property type="entry name" value="Rpb1_funnel_sf"/>
</dbReference>
<dbReference type="EMBL" id="JASBNA010000050">
    <property type="protein sequence ID" value="KAK7680369.1"/>
    <property type="molecule type" value="Genomic_DNA"/>
</dbReference>
<dbReference type="GO" id="GO:0005665">
    <property type="term" value="C:RNA polymerase II, core complex"/>
    <property type="evidence" value="ECO:0007669"/>
    <property type="project" value="TreeGrafter"/>
</dbReference>
<evidence type="ECO:0000259" key="6">
    <source>
        <dbReference type="Pfam" id="PF04983"/>
    </source>
</evidence>
<dbReference type="PANTHER" id="PTHR19376">
    <property type="entry name" value="DNA-DIRECTED RNA POLYMERASE"/>
    <property type="match status" value="1"/>
</dbReference>
<evidence type="ECO:0000313" key="8">
    <source>
        <dbReference type="EMBL" id="KAK7680369.1"/>
    </source>
</evidence>
<dbReference type="FunFam" id="1.10.132.30:FF:000001">
    <property type="entry name" value="DNA-directed RNA polymerase subunit"/>
    <property type="match status" value="1"/>
</dbReference>
<dbReference type="GO" id="GO:0003899">
    <property type="term" value="F:DNA-directed RNA polymerase activity"/>
    <property type="evidence" value="ECO:0007669"/>
    <property type="project" value="UniProtKB-EC"/>
</dbReference>